<proteinExistence type="predicted"/>
<evidence type="ECO:0000313" key="12">
    <source>
        <dbReference type="EMBL" id="CDW80800.1"/>
    </source>
</evidence>
<dbReference type="GO" id="GO:0005694">
    <property type="term" value="C:chromosome"/>
    <property type="evidence" value="ECO:0007669"/>
    <property type="project" value="UniProtKB-SubCell"/>
</dbReference>
<dbReference type="AlphaFoldDB" id="A0A078AF01"/>
<feature type="region of interest" description="Disordered" evidence="11">
    <location>
        <begin position="1"/>
        <end position="26"/>
    </location>
</feature>
<reference evidence="12 13" key="1">
    <citation type="submission" date="2014-06" db="EMBL/GenBank/DDBJ databases">
        <authorList>
            <person name="Swart Estienne"/>
        </authorList>
    </citation>
    <scope>NUCLEOTIDE SEQUENCE [LARGE SCALE GENOMIC DNA]</scope>
    <source>
        <strain evidence="12 13">130c</strain>
    </source>
</reference>
<name>A0A078AF01_STYLE</name>
<dbReference type="EMBL" id="CCKQ01009321">
    <property type="protein sequence ID" value="CDW80800.1"/>
    <property type="molecule type" value="Genomic_DNA"/>
</dbReference>
<evidence type="ECO:0000256" key="2">
    <source>
        <dbReference type="ARBA" id="ARBA00004604"/>
    </source>
</evidence>
<keyword evidence="13" id="KW-1185">Reference proteome</keyword>
<feature type="region of interest" description="Disordered" evidence="11">
    <location>
        <begin position="52"/>
        <end position="87"/>
    </location>
</feature>
<dbReference type="PANTHER" id="PTHR13557">
    <property type="entry name" value="COILED-COIL DOMAIN-CONTAINING PROTEIN 86"/>
    <property type="match status" value="1"/>
</dbReference>
<dbReference type="PANTHER" id="PTHR13557:SF1">
    <property type="entry name" value="COILED-COIL DOMAIN-CONTAINING PROTEIN 86"/>
    <property type="match status" value="1"/>
</dbReference>
<evidence type="ECO:0000256" key="5">
    <source>
        <dbReference type="ARBA" id="ARBA00022553"/>
    </source>
</evidence>
<evidence type="ECO:0000256" key="6">
    <source>
        <dbReference type="ARBA" id="ARBA00022934"/>
    </source>
</evidence>
<feature type="coiled-coil region" evidence="10">
    <location>
        <begin position="88"/>
        <end position="130"/>
    </location>
</feature>
<evidence type="ECO:0000256" key="10">
    <source>
        <dbReference type="SAM" id="Coils"/>
    </source>
</evidence>
<evidence type="ECO:0000256" key="9">
    <source>
        <dbReference type="ARBA" id="ARBA00093307"/>
    </source>
</evidence>
<gene>
    <name evidence="12" type="primary">Contig12496.g13335</name>
    <name evidence="12" type="ORF">STYLEM_9804</name>
</gene>
<evidence type="ECO:0000256" key="8">
    <source>
        <dbReference type="ARBA" id="ARBA00023242"/>
    </source>
</evidence>
<keyword evidence="7 10" id="KW-0175">Coiled coil</keyword>
<evidence type="ECO:0000313" key="13">
    <source>
        <dbReference type="Proteomes" id="UP000039865"/>
    </source>
</evidence>
<comment type="subcellular location">
    <subcellularLocation>
        <location evidence="1">Chromosome</location>
    </subcellularLocation>
    <subcellularLocation>
        <location evidence="2">Nucleus</location>
        <location evidence="2">Nucleolus</location>
    </subcellularLocation>
</comment>
<keyword evidence="4" id="KW-0158">Chromosome</keyword>
<keyword evidence="8" id="KW-0539">Nucleus</keyword>
<evidence type="ECO:0000256" key="7">
    <source>
        <dbReference type="ARBA" id="ARBA00023054"/>
    </source>
</evidence>
<dbReference type="InterPro" id="IPR026570">
    <property type="entry name" value="CCDC86"/>
</dbReference>
<keyword evidence="5" id="KW-0597">Phosphoprotein</keyword>
<dbReference type="OrthoDB" id="311721at2759"/>
<evidence type="ECO:0000256" key="3">
    <source>
        <dbReference type="ARBA" id="ARBA00016738"/>
    </source>
</evidence>
<organism evidence="12 13">
    <name type="scientific">Stylonychia lemnae</name>
    <name type="common">Ciliate</name>
    <dbReference type="NCBI Taxonomy" id="5949"/>
    <lineage>
        <taxon>Eukaryota</taxon>
        <taxon>Sar</taxon>
        <taxon>Alveolata</taxon>
        <taxon>Ciliophora</taxon>
        <taxon>Intramacronucleata</taxon>
        <taxon>Spirotrichea</taxon>
        <taxon>Stichotrichia</taxon>
        <taxon>Sporadotrichida</taxon>
        <taxon>Oxytrichidae</taxon>
        <taxon>Stylonychinae</taxon>
        <taxon>Stylonychia</taxon>
    </lineage>
</organism>
<dbReference type="Proteomes" id="UP000039865">
    <property type="component" value="Unassembled WGS sequence"/>
</dbReference>
<protein>
    <recommendedName>
        <fullName evidence="3">Coiled-coil domain-containing protein 86</fullName>
    </recommendedName>
</protein>
<accession>A0A078AF01</accession>
<sequence length="171" mass="19714">MVKKNKSPKIKQEQQTQKQEQKKPAAVVAEQAPVKAATVEVAYIPQPYSLSKLGPKTIGKAKSGKSWNVASKRAPRHSVYNPKTWEEKTEQRKKLKALKDRVAEAKLKKKQEKQSRAVQLREKLKRKELNQMKSATYQLIKDTTKIRKWSKKAKTQLSKLPAEIFYQKFGK</sequence>
<dbReference type="InParanoid" id="A0A078AF01"/>
<comment type="function">
    <text evidence="9">Required for proper chromosome segregation during mitosis and error-free mitotic progression.</text>
</comment>
<evidence type="ECO:0000256" key="11">
    <source>
        <dbReference type="SAM" id="MobiDB-lite"/>
    </source>
</evidence>
<keyword evidence="6" id="KW-0164">Citrullination</keyword>
<dbReference type="GO" id="GO:0005730">
    <property type="term" value="C:nucleolus"/>
    <property type="evidence" value="ECO:0007669"/>
    <property type="project" value="UniProtKB-SubCell"/>
</dbReference>
<evidence type="ECO:0000256" key="1">
    <source>
        <dbReference type="ARBA" id="ARBA00004286"/>
    </source>
</evidence>
<evidence type="ECO:0000256" key="4">
    <source>
        <dbReference type="ARBA" id="ARBA00022454"/>
    </source>
</evidence>